<evidence type="ECO:0000256" key="7">
    <source>
        <dbReference type="ARBA" id="ARBA00022801"/>
    </source>
</evidence>
<feature type="transmembrane region" description="Helical" evidence="12">
    <location>
        <begin position="119"/>
        <end position="143"/>
    </location>
</feature>
<evidence type="ECO:0000259" key="13">
    <source>
        <dbReference type="Pfam" id="PF02163"/>
    </source>
</evidence>
<evidence type="ECO:0000313" key="14">
    <source>
        <dbReference type="EMBL" id="OGE73787.1"/>
    </source>
</evidence>
<dbReference type="EMBL" id="MFEH01000005">
    <property type="protein sequence ID" value="OGE73787.1"/>
    <property type="molecule type" value="Genomic_DNA"/>
</dbReference>
<sequence length="231" mass="25740">MLLQQIVYDMMGWGITIDIGVPLYISIWTLLLALFLFYEAKRYIYQQLKPLRTAVFFSEKGMIIGAIVGSVLMILSIAAHEAGHAVAASAFNFPITGAGVTGWGAYVSLPDGYAKGTPWAMIIVSFAGPITNILLALVCYVIVRLMDESLAENTIQFVAHMNYRLGVFNFAPFIVLDGGKFVLGVMRLFFSEDLAFTITMTISGVMLGWFLFFRKSEKDSRNFIERELEKA</sequence>
<keyword evidence="7" id="KW-0378">Hydrolase</keyword>
<evidence type="ECO:0000256" key="4">
    <source>
        <dbReference type="ARBA" id="ARBA00022670"/>
    </source>
</evidence>
<comment type="caution">
    <text evidence="14">The sequence shown here is derived from an EMBL/GenBank/DDBJ whole genome shotgun (WGS) entry which is preliminary data.</text>
</comment>
<evidence type="ECO:0000256" key="1">
    <source>
        <dbReference type="ARBA" id="ARBA00001947"/>
    </source>
</evidence>
<evidence type="ECO:0000256" key="6">
    <source>
        <dbReference type="ARBA" id="ARBA00022723"/>
    </source>
</evidence>
<dbReference type="GO" id="GO:0016020">
    <property type="term" value="C:membrane"/>
    <property type="evidence" value="ECO:0007669"/>
    <property type="project" value="UniProtKB-SubCell"/>
</dbReference>
<dbReference type="GO" id="GO:0046872">
    <property type="term" value="F:metal ion binding"/>
    <property type="evidence" value="ECO:0007669"/>
    <property type="project" value="UniProtKB-KW"/>
</dbReference>
<keyword evidence="11 12" id="KW-0472">Membrane</keyword>
<evidence type="ECO:0000256" key="8">
    <source>
        <dbReference type="ARBA" id="ARBA00022833"/>
    </source>
</evidence>
<comment type="cofactor">
    <cofactor evidence="1">
        <name>Zn(2+)</name>
        <dbReference type="ChEBI" id="CHEBI:29105"/>
    </cofactor>
</comment>
<accession>A0A1F5N801</accession>
<evidence type="ECO:0000313" key="15">
    <source>
        <dbReference type="Proteomes" id="UP000177610"/>
    </source>
</evidence>
<evidence type="ECO:0000256" key="2">
    <source>
        <dbReference type="ARBA" id="ARBA00004141"/>
    </source>
</evidence>
<feature type="transmembrane region" description="Helical" evidence="12">
    <location>
        <begin position="194"/>
        <end position="213"/>
    </location>
</feature>
<feature type="transmembrane region" description="Helical" evidence="12">
    <location>
        <begin position="61"/>
        <end position="79"/>
    </location>
</feature>
<dbReference type="STRING" id="1817821.A2717_04160"/>
<keyword evidence="6" id="KW-0479">Metal-binding</keyword>
<gene>
    <name evidence="14" type="ORF">A2717_04160</name>
</gene>
<keyword evidence="8" id="KW-0862">Zinc</keyword>
<feature type="transmembrane region" description="Helical" evidence="12">
    <location>
        <begin position="85"/>
        <end position="107"/>
    </location>
</feature>
<proteinExistence type="inferred from homology"/>
<protein>
    <recommendedName>
        <fullName evidence="13">Peptidase M50 domain-containing protein</fullName>
    </recommendedName>
</protein>
<keyword evidence="4" id="KW-0645">Protease</keyword>
<dbReference type="PANTHER" id="PTHR39188:SF3">
    <property type="entry name" value="STAGE IV SPORULATION PROTEIN FB"/>
    <property type="match status" value="1"/>
</dbReference>
<evidence type="ECO:0000256" key="11">
    <source>
        <dbReference type="ARBA" id="ARBA00023136"/>
    </source>
</evidence>
<dbReference type="GO" id="GO:0008237">
    <property type="term" value="F:metallopeptidase activity"/>
    <property type="evidence" value="ECO:0007669"/>
    <property type="project" value="UniProtKB-KW"/>
</dbReference>
<keyword evidence="5 12" id="KW-0812">Transmembrane</keyword>
<dbReference type="Proteomes" id="UP000177610">
    <property type="component" value="Unassembled WGS sequence"/>
</dbReference>
<comment type="similarity">
    <text evidence="3">Belongs to the peptidase M50B family.</text>
</comment>
<dbReference type="PANTHER" id="PTHR39188">
    <property type="entry name" value="MEMBRANE-ASSOCIATED ZINC METALLOPROTEASE M50B"/>
    <property type="match status" value="1"/>
</dbReference>
<dbReference type="Pfam" id="PF02163">
    <property type="entry name" value="Peptidase_M50"/>
    <property type="match status" value="1"/>
</dbReference>
<evidence type="ECO:0000256" key="10">
    <source>
        <dbReference type="ARBA" id="ARBA00023049"/>
    </source>
</evidence>
<comment type="subcellular location">
    <subcellularLocation>
        <location evidence="2">Membrane</location>
        <topology evidence="2">Multi-pass membrane protein</topology>
    </subcellularLocation>
</comment>
<dbReference type="AlphaFoldDB" id="A0A1F5N801"/>
<evidence type="ECO:0000256" key="9">
    <source>
        <dbReference type="ARBA" id="ARBA00022989"/>
    </source>
</evidence>
<evidence type="ECO:0000256" key="12">
    <source>
        <dbReference type="SAM" id="Phobius"/>
    </source>
</evidence>
<name>A0A1F5N801_9BACT</name>
<dbReference type="GO" id="GO:0006508">
    <property type="term" value="P:proteolysis"/>
    <property type="evidence" value="ECO:0007669"/>
    <property type="project" value="UniProtKB-KW"/>
</dbReference>
<evidence type="ECO:0000256" key="3">
    <source>
        <dbReference type="ARBA" id="ARBA00007931"/>
    </source>
</evidence>
<feature type="domain" description="Peptidase M50" evidence="13">
    <location>
        <begin position="70"/>
        <end position="143"/>
    </location>
</feature>
<organism evidence="14 15">
    <name type="scientific">Candidatus Doudnabacteria bacterium RIFCSPHIGHO2_01_FULL_41_86</name>
    <dbReference type="NCBI Taxonomy" id="1817821"/>
    <lineage>
        <taxon>Bacteria</taxon>
        <taxon>Candidatus Doudnaibacteriota</taxon>
    </lineage>
</organism>
<evidence type="ECO:0000256" key="5">
    <source>
        <dbReference type="ARBA" id="ARBA00022692"/>
    </source>
</evidence>
<keyword evidence="9 12" id="KW-1133">Transmembrane helix</keyword>
<feature type="transmembrane region" description="Helical" evidence="12">
    <location>
        <begin position="20"/>
        <end position="40"/>
    </location>
</feature>
<dbReference type="InterPro" id="IPR008915">
    <property type="entry name" value="Peptidase_M50"/>
</dbReference>
<keyword evidence="10" id="KW-0482">Metalloprotease</keyword>
<reference evidence="14 15" key="1">
    <citation type="journal article" date="2016" name="Nat. Commun.">
        <title>Thousands of microbial genomes shed light on interconnected biogeochemical processes in an aquifer system.</title>
        <authorList>
            <person name="Anantharaman K."/>
            <person name="Brown C.T."/>
            <person name="Hug L.A."/>
            <person name="Sharon I."/>
            <person name="Castelle C.J."/>
            <person name="Probst A.J."/>
            <person name="Thomas B.C."/>
            <person name="Singh A."/>
            <person name="Wilkins M.J."/>
            <person name="Karaoz U."/>
            <person name="Brodie E.L."/>
            <person name="Williams K.H."/>
            <person name="Hubbard S.S."/>
            <person name="Banfield J.F."/>
        </authorList>
    </citation>
    <scope>NUCLEOTIDE SEQUENCE [LARGE SCALE GENOMIC DNA]</scope>
</reference>